<evidence type="ECO:0000313" key="4">
    <source>
        <dbReference type="Proteomes" id="UP000268033"/>
    </source>
</evidence>
<dbReference type="Pfam" id="PF04219">
    <property type="entry name" value="DUF413"/>
    <property type="match status" value="1"/>
</dbReference>
<gene>
    <name evidence="3" type="ORF">EDC28_107115</name>
</gene>
<dbReference type="EMBL" id="RJUL01000007">
    <property type="protein sequence ID" value="ROQ24234.1"/>
    <property type="molecule type" value="Genomic_DNA"/>
</dbReference>
<name>A0A3N1NWM6_9GAMM</name>
<keyword evidence="4" id="KW-1185">Reference proteome</keyword>
<organism evidence="3 4">
    <name type="scientific">Gallaecimonas pentaromativorans</name>
    <dbReference type="NCBI Taxonomy" id="584787"/>
    <lineage>
        <taxon>Bacteria</taxon>
        <taxon>Pseudomonadati</taxon>
        <taxon>Pseudomonadota</taxon>
        <taxon>Gammaproteobacteria</taxon>
        <taxon>Enterobacterales</taxon>
        <taxon>Gallaecimonadaceae</taxon>
        <taxon>Gallaecimonas</taxon>
    </lineage>
</organism>
<proteinExistence type="inferred from homology"/>
<evidence type="ECO:0000256" key="1">
    <source>
        <dbReference type="ARBA" id="ARBA00093464"/>
    </source>
</evidence>
<dbReference type="OrthoDB" id="6400110at2"/>
<evidence type="ECO:0000256" key="2">
    <source>
        <dbReference type="ARBA" id="ARBA00093628"/>
    </source>
</evidence>
<dbReference type="RefSeq" id="WP_050659600.1">
    <property type="nucleotide sequence ID" value="NZ_JBLXAC010000010.1"/>
</dbReference>
<evidence type="ECO:0000313" key="3">
    <source>
        <dbReference type="EMBL" id="ROQ24234.1"/>
    </source>
</evidence>
<dbReference type="InterPro" id="IPR007335">
    <property type="entry name" value="DUF413"/>
</dbReference>
<reference evidence="3 4" key="1">
    <citation type="submission" date="2018-11" db="EMBL/GenBank/DDBJ databases">
        <title>Genomic Encyclopedia of Type Strains, Phase IV (KMG-IV): sequencing the most valuable type-strain genomes for metagenomic binning, comparative biology and taxonomic classification.</title>
        <authorList>
            <person name="Goeker M."/>
        </authorList>
    </citation>
    <scope>NUCLEOTIDE SEQUENCE [LARGE SCALE GENOMIC DNA]</scope>
    <source>
        <strain evidence="3 4">DSM 21945</strain>
    </source>
</reference>
<dbReference type="Proteomes" id="UP000268033">
    <property type="component" value="Unassembled WGS sequence"/>
</dbReference>
<dbReference type="STRING" id="584787.GCA_001247655_00690"/>
<comment type="similarity">
    <text evidence="1">Belongs to the MaoP family.</text>
</comment>
<comment type="caution">
    <text evidence="3">The sequence shown here is derived from an EMBL/GenBank/DDBJ whole genome shotgun (WGS) entry which is preliminary data.</text>
</comment>
<dbReference type="AlphaFoldDB" id="A0A3N1NWM6"/>
<protein>
    <recommendedName>
        <fullName evidence="2">Macrodomain Ori protein</fullName>
    </recommendedName>
</protein>
<sequence length="118" mass="13293">MDQSFVSTKRFFDQKHFPHGFARSGDFTKAEATLLENHGQALQALASGLSSPVSAEEFQFLESCQGTRPPVTALEKVWAKYQKILDQKKRVFTVCNDWLSVRSGTARIDEPDEPLDDD</sequence>
<accession>A0A3N1NWM6</accession>